<dbReference type="Proteomes" id="UP000664859">
    <property type="component" value="Unassembled WGS sequence"/>
</dbReference>
<keyword evidence="3" id="KW-1185">Reference proteome</keyword>
<feature type="compositionally biased region" description="Polar residues" evidence="1">
    <location>
        <begin position="1"/>
        <end position="18"/>
    </location>
</feature>
<accession>A0A835ZBL1</accession>
<dbReference type="EMBL" id="JAFCMP010000057">
    <property type="protein sequence ID" value="KAG5189157.1"/>
    <property type="molecule type" value="Genomic_DNA"/>
</dbReference>
<evidence type="ECO:0000256" key="1">
    <source>
        <dbReference type="SAM" id="MobiDB-lite"/>
    </source>
</evidence>
<feature type="region of interest" description="Disordered" evidence="1">
    <location>
        <begin position="181"/>
        <end position="227"/>
    </location>
</feature>
<evidence type="ECO:0000313" key="3">
    <source>
        <dbReference type="Proteomes" id="UP000664859"/>
    </source>
</evidence>
<proteinExistence type="predicted"/>
<evidence type="ECO:0000313" key="2">
    <source>
        <dbReference type="EMBL" id="KAG5189157.1"/>
    </source>
</evidence>
<organism evidence="2 3">
    <name type="scientific">Tribonema minus</name>
    <dbReference type="NCBI Taxonomy" id="303371"/>
    <lineage>
        <taxon>Eukaryota</taxon>
        <taxon>Sar</taxon>
        <taxon>Stramenopiles</taxon>
        <taxon>Ochrophyta</taxon>
        <taxon>PX clade</taxon>
        <taxon>Xanthophyceae</taxon>
        <taxon>Tribonematales</taxon>
        <taxon>Tribonemataceae</taxon>
        <taxon>Tribonema</taxon>
    </lineage>
</organism>
<sequence length="227" mass="25529">MPFSMSSTIDACSDSLSATPVPAQRSASSTTCRAVNRKFKGSQGRNPRTHRYPRAARADRRAGGAPCRQARRQAQRNEAAGDGDEAPAVSRLQGQRSVVTRTHMRIFASGVSMAAQRAHESVRLAHESVRLHGRGARRRRHAPARAEVGREFQRRKMSCLRMRREREVIRATCLRRREEGAGGVLERREQRRVELAPARLRDEPQAAPPPHARLRREEGQHAARARE</sequence>
<dbReference type="AlphaFoldDB" id="A0A835ZBL1"/>
<comment type="caution">
    <text evidence="2">The sequence shown here is derived from an EMBL/GenBank/DDBJ whole genome shotgun (WGS) entry which is preliminary data.</text>
</comment>
<gene>
    <name evidence="2" type="ORF">JKP88DRAFT_243406</name>
</gene>
<feature type="compositionally biased region" description="Basic and acidic residues" evidence="1">
    <location>
        <begin position="181"/>
        <end position="204"/>
    </location>
</feature>
<reference evidence="2" key="1">
    <citation type="submission" date="2021-02" db="EMBL/GenBank/DDBJ databases">
        <title>First Annotated Genome of the Yellow-green Alga Tribonema minus.</title>
        <authorList>
            <person name="Mahan K.M."/>
        </authorList>
    </citation>
    <scope>NUCLEOTIDE SEQUENCE</scope>
    <source>
        <strain evidence="2">UTEX B ZZ1240</strain>
    </source>
</reference>
<feature type="region of interest" description="Disordered" evidence="1">
    <location>
        <begin position="1"/>
        <end position="92"/>
    </location>
</feature>
<protein>
    <submittedName>
        <fullName evidence="2">Uncharacterized protein</fullName>
    </submittedName>
</protein>
<feature type="compositionally biased region" description="Basic and acidic residues" evidence="1">
    <location>
        <begin position="215"/>
        <end position="227"/>
    </location>
</feature>
<name>A0A835ZBL1_9STRA</name>